<dbReference type="Pfam" id="PF01810">
    <property type="entry name" value="LysE"/>
    <property type="match status" value="1"/>
</dbReference>
<feature type="transmembrane region" description="Helical" evidence="6">
    <location>
        <begin position="39"/>
        <end position="67"/>
    </location>
</feature>
<evidence type="ECO:0000313" key="8">
    <source>
        <dbReference type="Proteomes" id="UP000006055"/>
    </source>
</evidence>
<keyword evidence="8" id="KW-1185">Reference proteome</keyword>
<organism evidence="7 8">
    <name type="scientific">Desulfomonile tiedjei (strain ATCC 49306 / DSM 6799 / DCB-1)</name>
    <dbReference type="NCBI Taxonomy" id="706587"/>
    <lineage>
        <taxon>Bacteria</taxon>
        <taxon>Pseudomonadati</taxon>
        <taxon>Thermodesulfobacteriota</taxon>
        <taxon>Desulfomonilia</taxon>
        <taxon>Desulfomonilales</taxon>
        <taxon>Desulfomonilaceae</taxon>
        <taxon>Desulfomonile</taxon>
    </lineage>
</organism>
<evidence type="ECO:0000313" key="7">
    <source>
        <dbReference type="EMBL" id="AFM27116.1"/>
    </source>
</evidence>
<accession>I4CC25</accession>
<feature type="transmembrane region" description="Helical" evidence="6">
    <location>
        <begin position="6"/>
        <end position="27"/>
    </location>
</feature>
<keyword evidence="5 6" id="KW-0472">Membrane</keyword>
<proteinExistence type="predicted"/>
<dbReference type="AlphaFoldDB" id="I4CC25"/>
<evidence type="ECO:0000256" key="6">
    <source>
        <dbReference type="SAM" id="Phobius"/>
    </source>
</evidence>
<feature type="transmembrane region" description="Helical" evidence="6">
    <location>
        <begin position="73"/>
        <end position="93"/>
    </location>
</feature>
<dbReference type="PANTHER" id="PTHR30086:SF20">
    <property type="entry name" value="ARGININE EXPORTER PROTEIN ARGO-RELATED"/>
    <property type="match status" value="1"/>
</dbReference>
<gene>
    <name evidence="7" type="ordered locus">Desti_4484</name>
</gene>
<evidence type="ECO:0000256" key="3">
    <source>
        <dbReference type="ARBA" id="ARBA00022692"/>
    </source>
</evidence>
<dbReference type="RefSeq" id="WP_014812230.1">
    <property type="nucleotide sequence ID" value="NC_018025.1"/>
</dbReference>
<reference evidence="8" key="1">
    <citation type="submission" date="2012-06" db="EMBL/GenBank/DDBJ databases">
        <title>Complete sequence of chromosome of Desulfomonile tiedjei DSM 6799.</title>
        <authorList>
            <person name="Lucas S."/>
            <person name="Copeland A."/>
            <person name="Lapidus A."/>
            <person name="Glavina del Rio T."/>
            <person name="Dalin E."/>
            <person name="Tice H."/>
            <person name="Bruce D."/>
            <person name="Goodwin L."/>
            <person name="Pitluck S."/>
            <person name="Peters L."/>
            <person name="Ovchinnikova G."/>
            <person name="Zeytun A."/>
            <person name="Lu M."/>
            <person name="Kyrpides N."/>
            <person name="Mavromatis K."/>
            <person name="Ivanova N."/>
            <person name="Brettin T."/>
            <person name="Detter J.C."/>
            <person name="Han C."/>
            <person name="Larimer F."/>
            <person name="Land M."/>
            <person name="Hauser L."/>
            <person name="Markowitz V."/>
            <person name="Cheng J.-F."/>
            <person name="Hugenholtz P."/>
            <person name="Woyke T."/>
            <person name="Wu D."/>
            <person name="Spring S."/>
            <person name="Schroeder M."/>
            <person name="Brambilla E."/>
            <person name="Klenk H.-P."/>
            <person name="Eisen J.A."/>
        </authorList>
    </citation>
    <scope>NUCLEOTIDE SEQUENCE [LARGE SCALE GENOMIC DNA]</scope>
    <source>
        <strain evidence="8">ATCC 49306 / DSM 6799 / DCB-1</strain>
    </source>
</reference>
<evidence type="ECO:0000256" key="2">
    <source>
        <dbReference type="ARBA" id="ARBA00022475"/>
    </source>
</evidence>
<dbReference type="OrthoDB" id="7874789at2"/>
<evidence type="ECO:0000256" key="5">
    <source>
        <dbReference type="ARBA" id="ARBA00023136"/>
    </source>
</evidence>
<dbReference type="PANTHER" id="PTHR30086">
    <property type="entry name" value="ARGININE EXPORTER PROTEIN ARGO"/>
    <property type="match status" value="1"/>
</dbReference>
<keyword evidence="4 6" id="KW-1133">Transmembrane helix</keyword>
<feature type="transmembrane region" description="Helical" evidence="6">
    <location>
        <begin position="182"/>
        <end position="204"/>
    </location>
</feature>
<dbReference type="EMBL" id="CP003360">
    <property type="protein sequence ID" value="AFM27116.1"/>
    <property type="molecule type" value="Genomic_DNA"/>
</dbReference>
<evidence type="ECO:0000256" key="4">
    <source>
        <dbReference type="ARBA" id="ARBA00022989"/>
    </source>
</evidence>
<dbReference type="KEGG" id="dti:Desti_4484"/>
<dbReference type="STRING" id="706587.Desti_4484"/>
<sequence>MLNFYFKGIVVGLSIALPVGPIALLCIKRTLNRGFKSGFSSGLGAAAADAIYGATAAFGMTVVTHFLLLHSELLRLLGGLILCYAGYTIFFSTPREDGPDTQNDGLFRDFVSTLALTLTNPLTIIMFAAIFAAAGLSTSEGKLVSSSLMVCGIFSGSTLWWLILSAVTSVFHKRIPARGLKLINKSAGFLIAAFGFFVLASLVISKTATLGQ</sequence>
<comment type="subcellular location">
    <subcellularLocation>
        <location evidence="1">Cell membrane</location>
        <topology evidence="1">Multi-pass membrane protein</topology>
    </subcellularLocation>
</comment>
<feature type="transmembrane region" description="Helical" evidence="6">
    <location>
        <begin position="114"/>
        <end position="135"/>
    </location>
</feature>
<name>I4CC25_DESTA</name>
<protein>
    <submittedName>
        <fullName evidence="7">Putative threonine efflux protein</fullName>
    </submittedName>
</protein>
<dbReference type="eggNOG" id="COG1280">
    <property type="taxonomic scope" value="Bacteria"/>
</dbReference>
<evidence type="ECO:0000256" key="1">
    <source>
        <dbReference type="ARBA" id="ARBA00004651"/>
    </source>
</evidence>
<dbReference type="Proteomes" id="UP000006055">
    <property type="component" value="Chromosome"/>
</dbReference>
<feature type="transmembrane region" description="Helical" evidence="6">
    <location>
        <begin position="147"/>
        <end position="170"/>
    </location>
</feature>
<dbReference type="InterPro" id="IPR001123">
    <property type="entry name" value="LeuE-type"/>
</dbReference>
<keyword evidence="3 6" id="KW-0812">Transmembrane</keyword>
<dbReference type="GO" id="GO:0015171">
    <property type="term" value="F:amino acid transmembrane transporter activity"/>
    <property type="evidence" value="ECO:0007669"/>
    <property type="project" value="TreeGrafter"/>
</dbReference>
<dbReference type="GO" id="GO:0005886">
    <property type="term" value="C:plasma membrane"/>
    <property type="evidence" value="ECO:0007669"/>
    <property type="project" value="UniProtKB-SubCell"/>
</dbReference>
<keyword evidence="2" id="KW-1003">Cell membrane</keyword>
<dbReference type="HOGENOM" id="CLU_087840_1_1_7"/>